<sequence length="306" mass="33408">MGVQALKPLELWLPDLARFDAGHPLRALLRKADRLDGGARGYLGGLADRFALPEGLPAAALRREMMVGDAAGSRWLCADPAWVQPDLNGVRLLACGRMQLGMEEAQALAGPLKPVFEEAGMLLEVSSPDHWHVRLPDDAPLPAFAAPEQALGEDLFEHLPQGADGRRWRVILNEVQVLLHQHPANAERRARGLPPINSLWLWGGGRLPGAVQTPLGGVIGDDVLLCALAKHAGIAVLPRSAAAVKTAMAGWLLDLQDLPVDEIATTWWPGIQALAQRQALQLSFASGERWLHRPWHRWRFWRGSAA</sequence>
<keyword evidence="2" id="KW-1185">Reference proteome</keyword>
<comment type="caution">
    <text evidence="1">The sequence shown here is derived from an EMBL/GenBank/DDBJ whole genome shotgun (WGS) entry which is preliminary data.</text>
</comment>
<reference evidence="1 2" key="1">
    <citation type="submission" date="2019-02" db="EMBL/GenBank/DDBJ databases">
        <title>Dyella amyloliquefaciens sp. nov., isolated from forest soil.</title>
        <authorList>
            <person name="Gao Z.-H."/>
            <person name="Qiu L.-H."/>
        </authorList>
    </citation>
    <scope>NUCLEOTIDE SEQUENCE [LARGE SCALE GENOMIC DNA]</scope>
    <source>
        <strain evidence="1 2">KACC 12747</strain>
    </source>
</reference>
<evidence type="ECO:0000313" key="2">
    <source>
        <dbReference type="Proteomes" id="UP000291822"/>
    </source>
</evidence>
<dbReference type="RefSeq" id="WP_131410271.1">
    <property type="nucleotide sequence ID" value="NZ_SJTG01000002.1"/>
</dbReference>
<accession>A0A4R0YXG2</accession>
<dbReference type="Proteomes" id="UP000291822">
    <property type="component" value="Unassembled WGS sequence"/>
</dbReference>
<gene>
    <name evidence="1" type="ORF">EZM97_13675</name>
</gene>
<protein>
    <submittedName>
        <fullName evidence="1">Phosphoglycerate mutase</fullName>
    </submittedName>
</protein>
<dbReference type="EMBL" id="SJTG01000002">
    <property type="protein sequence ID" value="TCI11352.1"/>
    <property type="molecule type" value="Genomic_DNA"/>
</dbReference>
<evidence type="ECO:0000313" key="1">
    <source>
        <dbReference type="EMBL" id="TCI11352.1"/>
    </source>
</evidence>
<name>A0A4R0YXG2_9GAMM</name>
<organism evidence="1 2">
    <name type="scientific">Dyella soli</name>
    <dbReference type="NCBI Taxonomy" id="522319"/>
    <lineage>
        <taxon>Bacteria</taxon>
        <taxon>Pseudomonadati</taxon>
        <taxon>Pseudomonadota</taxon>
        <taxon>Gammaproteobacteria</taxon>
        <taxon>Lysobacterales</taxon>
        <taxon>Rhodanobacteraceae</taxon>
        <taxon>Dyella</taxon>
    </lineage>
</organism>
<dbReference type="AlphaFoldDB" id="A0A4R0YXG2"/>
<proteinExistence type="predicted"/>